<dbReference type="STRING" id="990371.SAMN05421813_10547"/>
<keyword evidence="2" id="KW-0812">Transmembrane</keyword>
<evidence type="ECO:0000313" key="3">
    <source>
        <dbReference type="EMBL" id="SDM04020.1"/>
    </source>
</evidence>
<dbReference type="AlphaFoldDB" id="A0A1G9PZ31"/>
<dbReference type="EMBL" id="FNHH01000005">
    <property type="protein sequence ID" value="SDM04020.1"/>
    <property type="molecule type" value="Genomic_DNA"/>
</dbReference>
<accession>A0A1G9PZ31</accession>
<name>A0A1G9PZ31_9SPHI</name>
<dbReference type="RefSeq" id="WP_090701241.1">
    <property type="nucleotide sequence ID" value="NZ_FNHH01000005.1"/>
</dbReference>
<keyword evidence="4" id="KW-1185">Reference proteome</keyword>
<gene>
    <name evidence="3" type="ORF">SAMN05421813_10547</name>
</gene>
<evidence type="ECO:0000256" key="2">
    <source>
        <dbReference type="SAM" id="Phobius"/>
    </source>
</evidence>
<keyword evidence="2" id="KW-0472">Membrane</keyword>
<keyword evidence="1" id="KW-0175">Coiled coil</keyword>
<keyword evidence="2" id="KW-1133">Transmembrane helix</keyword>
<evidence type="ECO:0008006" key="5">
    <source>
        <dbReference type="Google" id="ProtNLM"/>
    </source>
</evidence>
<sequence>MENQEQPTRKDSNKIYFLIAVILALLGTNTYLFFKDKKANDRIVTISDEKTRMQTEIDKIEAELDNASSMNIKLSEEMKTEQETARKQIEKLRTALRQGQLTQGQLAKAQEDIKQLKYFVSKYSSDIEALKKLNANLTTERDELKSTVDSVSFKASDLEKQNEELSTKVKAAAALKTGNISILALNVKSSGKENTVTRANTTDKLRINFSIVNNELGVKGLHNIYLRVVDPSGNLIISANGGMFNSDEEELQYTYKTAIEFANDGRTYTIDWANNGNFQKGNYTVILYSDGYSMGKGSLALK</sequence>
<organism evidence="3 4">
    <name type="scientific">Daejeonella rubra</name>
    <dbReference type="NCBI Taxonomy" id="990371"/>
    <lineage>
        <taxon>Bacteria</taxon>
        <taxon>Pseudomonadati</taxon>
        <taxon>Bacteroidota</taxon>
        <taxon>Sphingobacteriia</taxon>
        <taxon>Sphingobacteriales</taxon>
        <taxon>Sphingobacteriaceae</taxon>
        <taxon>Daejeonella</taxon>
    </lineage>
</organism>
<feature type="coiled-coil region" evidence="1">
    <location>
        <begin position="43"/>
        <end position="95"/>
    </location>
</feature>
<dbReference type="Proteomes" id="UP000199226">
    <property type="component" value="Unassembled WGS sequence"/>
</dbReference>
<proteinExistence type="predicted"/>
<feature type="transmembrane region" description="Helical" evidence="2">
    <location>
        <begin position="15"/>
        <end position="34"/>
    </location>
</feature>
<evidence type="ECO:0000256" key="1">
    <source>
        <dbReference type="SAM" id="Coils"/>
    </source>
</evidence>
<protein>
    <recommendedName>
        <fullName evidence="5">Chromosome segregation protein SMC</fullName>
    </recommendedName>
</protein>
<evidence type="ECO:0000313" key="4">
    <source>
        <dbReference type="Proteomes" id="UP000199226"/>
    </source>
</evidence>
<reference evidence="4" key="1">
    <citation type="submission" date="2016-10" db="EMBL/GenBank/DDBJ databases">
        <authorList>
            <person name="Varghese N."/>
            <person name="Submissions S."/>
        </authorList>
    </citation>
    <scope>NUCLEOTIDE SEQUENCE [LARGE SCALE GENOMIC DNA]</scope>
    <source>
        <strain evidence="4">DSM 24536</strain>
    </source>
</reference>
<dbReference type="OrthoDB" id="1115172at2"/>
<feature type="coiled-coil region" evidence="1">
    <location>
        <begin position="120"/>
        <end position="175"/>
    </location>
</feature>